<gene>
    <name evidence="10" type="ORF">SNE40_008901</name>
</gene>
<dbReference type="InterPro" id="IPR025660">
    <property type="entry name" value="Pept_his_AS"/>
</dbReference>
<keyword evidence="4" id="KW-0788">Thiol protease</keyword>
<dbReference type="InterPro" id="IPR013128">
    <property type="entry name" value="Peptidase_C1A"/>
</dbReference>
<evidence type="ECO:0000313" key="10">
    <source>
        <dbReference type="EMBL" id="KAK6180939.1"/>
    </source>
</evidence>
<keyword evidence="5" id="KW-0865">Zymogen</keyword>
<dbReference type="SUPFAM" id="SSF54001">
    <property type="entry name" value="Cysteine proteinases"/>
    <property type="match status" value="1"/>
</dbReference>
<evidence type="ECO:0008006" key="12">
    <source>
        <dbReference type="Google" id="ProtNLM"/>
    </source>
</evidence>
<dbReference type="InterPro" id="IPR000668">
    <property type="entry name" value="Peptidase_C1A_C"/>
</dbReference>
<evidence type="ECO:0000256" key="7">
    <source>
        <dbReference type="SAM" id="SignalP"/>
    </source>
</evidence>
<evidence type="ECO:0000256" key="5">
    <source>
        <dbReference type="ARBA" id="ARBA00023145"/>
    </source>
</evidence>
<keyword evidence="6" id="KW-1015">Disulfide bond</keyword>
<keyword evidence="3" id="KW-0378">Hydrolase</keyword>
<protein>
    <recommendedName>
        <fullName evidence="12">Cathepsin L</fullName>
    </recommendedName>
</protein>
<dbReference type="GO" id="GO:0006508">
    <property type="term" value="P:proteolysis"/>
    <property type="evidence" value="ECO:0007669"/>
    <property type="project" value="UniProtKB-KW"/>
</dbReference>
<evidence type="ECO:0000313" key="11">
    <source>
        <dbReference type="Proteomes" id="UP001347796"/>
    </source>
</evidence>
<evidence type="ECO:0000259" key="8">
    <source>
        <dbReference type="SMART" id="SM00645"/>
    </source>
</evidence>
<evidence type="ECO:0000256" key="1">
    <source>
        <dbReference type="ARBA" id="ARBA00008455"/>
    </source>
</evidence>
<dbReference type="Gene3D" id="3.90.70.10">
    <property type="entry name" value="Cysteine proteinases"/>
    <property type="match status" value="1"/>
</dbReference>
<evidence type="ECO:0000256" key="4">
    <source>
        <dbReference type="ARBA" id="ARBA00022807"/>
    </source>
</evidence>
<sequence>MLRFVLLAALCSACLAINRELDGDWAAYKKQYSKIYNPLSDNLRRIVWESNLEIIERHNKEADNGLKSYRLGMNQYGDMTNAEFVAIMNGYRSSEHKPSGLTFVSETPVKELPKEVDWRKKGYVTEIKNQGQCGSCWSFSATGSLEGQHFKKTGKLVSLSEQNIMDCSRREGNMGCEGGLMDQAFKYIKKNRGVDTEASYPYRARDEKCHFKRADVGANLTSHVDVKKDNEDDLQKAVAEVGPVSVAIDASHNSFQLYQSGVYDERHCSSVNLDHGVLAVGYGSRDGQDYWLVKNSWGESWGMSGYIMMSRNKKNQCGIATSASYPLV</sequence>
<dbReference type="InterPro" id="IPR000169">
    <property type="entry name" value="Pept_cys_AS"/>
</dbReference>
<dbReference type="InterPro" id="IPR038765">
    <property type="entry name" value="Papain-like_cys_pep_sf"/>
</dbReference>
<dbReference type="CDD" id="cd02248">
    <property type="entry name" value="Peptidase_C1A"/>
    <property type="match status" value="1"/>
</dbReference>
<dbReference type="InterPro" id="IPR039417">
    <property type="entry name" value="Peptidase_C1A_papain-like"/>
</dbReference>
<dbReference type="InterPro" id="IPR013201">
    <property type="entry name" value="Prot_inhib_I29"/>
</dbReference>
<feature type="chain" id="PRO_5042893052" description="Cathepsin L" evidence="7">
    <location>
        <begin position="17"/>
        <end position="328"/>
    </location>
</feature>
<evidence type="ECO:0000256" key="6">
    <source>
        <dbReference type="ARBA" id="ARBA00023157"/>
    </source>
</evidence>
<evidence type="ECO:0000259" key="9">
    <source>
        <dbReference type="SMART" id="SM00848"/>
    </source>
</evidence>
<keyword evidence="11" id="KW-1185">Reference proteome</keyword>
<keyword evidence="7" id="KW-0732">Signal</keyword>
<dbReference type="EMBL" id="JAZGQO010000007">
    <property type="protein sequence ID" value="KAK6180939.1"/>
    <property type="molecule type" value="Genomic_DNA"/>
</dbReference>
<dbReference type="PROSITE" id="PS00640">
    <property type="entry name" value="THIOL_PROTEASE_ASN"/>
    <property type="match status" value="1"/>
</dbReference>
<comment type="similarity">
    <text evidence="1">Belongs to the peptidase C1 family.</text>
</comment>
<dbReference type="SMART" id="SM00645">
    <property type="entry name" value="Pept_C1"/>
    <property type="match status" value="1"/>
</dbReference>
<organism evidence="10 11">
    <name type="scientific">Patella caerulea</name>
    <name type="common">Rayed Mediterranean limpet</name>
    <dbReference type="NCBI Taxonomy" id="87958"/>
    <lineage>
        <taxon>Eukaryota</taxon>
        <taxon>Metazoa</taxon>
        <taxon>Spiralia</taxon>
        <taxon>Lophotrochozoa</taxon>
        <taxon>Mollusca</taxon>
        <taxon>Gastropoda</taxon>
        <taxon>Patellogastropoda</taxon>
        <taxon>Patelloidea</taxon>
        <taxon>Patellidae</taxon>
        <taxon>Patella</taxon>
    </lineage>
</organism>
<dbReference type="AlphaFoldDB" id="A0AAN8JSD4"/>
<feature type="domain" description="Peptidase C1A papain C-terminal" evidence="8">
    <location>
        <begin position="112"/>
        <end position="327"/>
    </location>
</feature>
<dbReference type="SMART" id="SM00848">
    <property type="entry name" value="Inhibitor_I29"/>
    <property type="match status" value="1"/>
</dbReference>
<dbReference type="PRINTS" id="PR00705">
    <property type="entry name" value="PAPAIN"/>
</dbReference>
<dbReference type="FunFam" id="3.90.70.10:FF:000006">
    <property type="entry name" value="Cathepsin S"/>
    <property type="match status" value="1"/>
</dbReference>
<dbReference type="Pfam" id="PF08246">
    <property type="entry name" value="Inhibitor_I29"/>
    <property type="match status" value="1"/>
</dbReference>
<feature type="domain" description="Cathepsin propeptide inhibitor" evidence="9">
    <location>
        <begin position="25"/>
        <end position="84"/>
    </location>
</feature>
<comment type="caution">
    <text evidence="10">The sequence shown here is derived from an EMBL/GenBank/DDBJ whole genome shotgun (WGS) entry which is preliminary data.</text>
</comment>
<evidence type="ECO:0000256" key="2">
    <source>
        <dbReference type="ARBA" id="ARBA00022670"/>
    </source>
</evidence>
<accession>A0AAN8JSD4</accession>
<name>A0AAN8JSD4_PATCE</name>
<dbReference type="InterPro" id="IPR025661">
    <property type="entry name" value="Pept_asp_AS"/>
</dbReference>
<dbReference type="PANTHER" id="PTHR12411">
    <property type="entry name" value="CYSTEINE PROTEASE FAMILY C1-RELATED"/>
    <property type="match status" value="1"/>
</dbReference>
<dbReference type="PROSITE" id="PS00139">
    <property type="entry name" value="THIOL_PROTEASE_CYS"/>
    <property type="match status" value="1"/>
</dbReference>
<evidence type="ECO:0000256" key="3">
    <source>
        <dbReference type="ARBA" id="ARBA00022801"/>
    </source>
</evidence>
<feature type="signal peptide" evidence="7">
    <location>
        <begin position="1"/>
        <end position="16"/>
    </location>
</feature>
<dbReference type="Pfam" id="PF00112">
    <property type="entry name" value="Peptidase_C1"/>
    <property type="match status" value="1"/>
</dbReference>
<dbReference type="GO" id="GO:0008234">
    <property type="term" value="F:cysteine-type peptidase activity"/>
    <property type="evidence" value="ECO:0007669"/>
    <property type="project" value="UniProtKB-KW"/>
</dbReference>
<dbReference type="PROSITE" id="PS00639">
    <property type="entry name" value="THIOL_PROTEASE_HIS"/>
    <property type="match status" value="1"/>
</dbReference>
<proteinExistence type="inferred from homology"/>
<reference evidence="10 11" key="1">
    <citation type="submission" date="2024-01" db="EMBL/GenBank/DDBJ databases">
        <title>The genome of the rayed Mediterranean limpet Patella caerulea (Linnaeus, 1758).</title>
        <authorList>
            <person name="Anh-Thu Weber A."/>
            <person name="Halstead-Nussloch G."/>
        </authorList>
    </citation>
    <scope>NUCLEOTIDE SEQUENCE [LARGE SCALE GENOMIC DNA]</scope>
    <source>
        <strain evidence="10">AATW-2023a</strain>
        <tissue evidence="10">Whole specimen</tissue>
    </source>
</reference>
<keyword evidence="2" id="KW-0645">Protease</keyword>
<dbReference type="Proteomes" id="UP001347796">
    <property type="component" value="Unassembled WGS sequence"/>
</dbReference>